<dbReference type="OrthoDB" id="10072098at2759"/>
<dbReference type="PANTHER" id="PTHR47773:SF1">
    <property type="entry name" value="C2H2-TYPE DOMAIN-CONTAINING PROTEIN"/>
    <property type="match status" value="1"/>
</dbReference>
<dbReference type="RefSeq" id="XP_026141138.1">
    <property type="nucleotide sequence ID" value="XM_026285353.1"/>
</dbReference>
<dbReference type="AlphaFoldDB" id="A0A6P6R7L8"/>
<dbReference type="Proteomes" id="UP000515129">
    <property type="component" value="Chromosome 17"/>
</dbReference>
<accession>A0A6P6R7L8</accession>
<dbReference type="PANTHER" id="PTHR47773">
    <property type="entry name" value="SI:DKEY-9I5.2-RELATED"/>
    <property type="match status" value="1"/>
</dbReference>
<evidence type="ECO:0000313" key="2">
    <source>
        <dbReference type="Proteomes" id="UP000515129"/>
    </source>
</evidence>
<reference evidence="3" key="1">
    <citation type="submission" date="2025-08" db="UniProtKB">
        <authorList>
            <consortium name="RefSeq"/>
        </authorList>
    </citation>
    <scope>IDENTIFICATION</scope>
    <source>
        <strain evidence="3">Wakin</strain>
        <tissue evidence="3">Muscle</tissue>
    </source>
</reference>
<dbReference type="KEGG" id="caua:113117003"/>
<evidence type="ECO:0000313" key="3">
    <source>
        <dbReference type="RefSeq" id="XP_026141138.1"/>
    </source>
</evidence>
<name>A0A6P6R7L8_CARAU</name>
<feature type="region of interest" description="Disordered" evidence="1">
    <location>
        <begin position="214"/>
        <end position="239"/>
    </location>
</feature>
<gene>
    <name evidence="3" type="primary">LOC113117003</name>
</gene>
<evidence type="ECO:0000256" key="1">
    <source>
        <dbReference type="SAM" id="MobiDB-lite"/>
    </source>
</evidence>
<protein>
    <submittedName>
        <fullName evidence="3">Uncharacterized protein LOC113117003</fullName>
    </submittedName>
</protein>
<sequence>MDTVSDKHVILTQSEQVEEEDSPALQDVLMTQSHLHLPGLEEVEALALLILELSDNSDRRSDLRLKICTAVGALHEHDRSAANLVKRYESRWGYTLFGRCLGADTPETRAAQKTKFSWMRYPQAAQVTEDNRLLYLIIKMLKNRPPASRLTSPTKITNEIKSQYKRIVDRVRDDPILNGLSIPLPNLNAKSISTFMAREEKKANYRAKVMPKVKPHQRVVSEEPMPAAPTLPESLPAPDRPQVQYQSLRHVAEKRHGQKRRLDVEMLLNRPIQPKSPVATYIPPRASAAPVLVVVPAQP</sequence>
<keyword evidence="2" id="KW-1185">Reference proteome</keyword>
<proteinExistence type="predicted"/>
<dbReference type="GeneID" id="113117003"/>
<organism evidence="2 3">
    <name type="scientific">Carassius auratus</name>
    <name type="common">Goldfish</name>
    <dbReference type="NCBI Taxonomy" id="7957"/>
    <lineage>
        <taxon>Eukaryota</taxon>
        <taxon>Metazoa</taxon>
        <taxon>Chordata</taxon>
        <taxon>Craniata</taxon>
        <taxon>Vertebrata</taxon>
        <taxon>Euteleostomi</taxon>
        <taxon>Actinopterygii</taxon>
        <taxon>Neopterygii</taxon>
        <taxon>Teleostei</taxon>
        <taxon>Ostariophysi</taxon>
        <taxon>Cypriniformes</taxon>
        <taxon>Cyprinidae</taxon>
        <taxon>Cyprininae</taxon>
        <taxon>Carassius</taxon>
    </lineage>
</organism>